<dbReference type="EMBL" id="DRKW01000030">
    <property type="protein sequence ID" value="HEB73684.1"/>
    <property type="molecule type" value="Genomic_DNA"/>
</dbReference>
<evidence type="ECO:0000259" key="7">
    <source>
        <dbReference type="PROSITE" id="PS51733"/>
    </source>
</evidence>
<dbReference type="SUPFAM" id="SSF50037">
    <property type="entry name" value="C-terminal domain of transcriptional repressors"/>
    <property type="match status" value="1"/>
</dbReference>
<dbReference type="GO" id="GO:0003677">
    <property type="term" value="F:DNA binding"/>
    <property type="evidence" value="ECO:0007669"/>
    <property type="project" value="UniProtKB-UniRule"/>
</dbReference>
<dbReference type="PROSITE" id="PS51733">
    <property type="entry name" value="BPL_LPL_CATALYTIC"/>
    <property type="match status" value="1"/>
</dbReference>
<dbReference type="AlphaFoldDB" id="A0A7V1N224"/>
<dbReference type="EMBL" id="CP013015">
    <property type="protein sequence ID" value="AMM41065.1"/>
    <property type="molecule type" value="Genomic_DNA"/>
</dbReference>
<comment type="caution">
    <text evidence="6">Lacks conserved residue(s) required for the propagation of feature annotation.</text>
</comment>
<evidence type="ECO:0000256" key="4">
    <source>
        <dbReference type="ARBA" id="ARBA00023267"/>
    </source>
</evidence>
<dbReference type="InterPro" id="IPR004143">
    <property type="entry name" value="BPL_LPL_catalytic"/>
</dbReference>
<comment type="function">
    <text evidence="6">Acts both as a biotin--[acetyl-CoA-carboxylase] ligase and a repressor.</text>
</comment>
<dbReference type="InterPro" id="IPR036388">
    <property type="entry name" value="WH-like_DNA-bd_sf"/>
</dbReference>
<dbReference type="InterPro" id="IPR036390">
    <property type="entry name" value="WH_DNA-bd_sf"/>
</dbReference>
<evidence type="ECO:0000256" key="6">
    <source>
        <dbReference type="HAMAP-Rule" id="MF_00978"/>
    </source>
</evidence>
<dbReference type="InterPro" id="IPR013196">
    <property type="entry name" value="HTH_11"/>
</dbReference>
<dbReference type="OrthoDB" id="9807064at2"/>
<comment type="catalytic activity">
    <reaction evidence="5 6">
        <text>biotin + L-lysyl-[protein] + ATP = N(6)-biotinyl-L-lysyl-[protein] + AMP + diphosphate + H(+)</text>
        <dbReference type="Rhea" id="RHEA:11756"/>
        <dbReference type="Rhea" id="RHEA-COMP:9752"/>
        <dbReference type="Rhea" id="RHEA-COMP:10505"/>
        <dbReference type="ChEBI" id="CHEBI:15378"/>
        <dbReference type="ChEBI" id="CHEBI:29969"/>
        <dbReference type="ChEBI" id="CHEBI:30616"/>
        <dbReference type="ChEBI" id="CHEBI:33019"/>
        <dbReference type="ChEBI" id="CHEBI:57586"/>
        <dbReference type="ChEBI" id="CHEBI:83144"/>
        <dbReference type="ChEBI" id="CHEBI:456215"/>
        <dbReference type="EC" id="6.3.4.15"/>
    </reaction>
</comment>
<sequence>MRKRILGLLYQEKDFVSGEALSKRLGISRVGVWKHIQVLRKEGYVIEASNKGYRLISAPDLLLPEELAELDKKVYYFEEVSSTMDVARKLAQKGEEAIVIAETQTKGKGRRGRYWHSGRGGIYFSLILKPTINPSQAHLVNLLAGVAVAITIRKLFNINATLKWPNDVLINEKKVCGILAEMEAEADIVRFIILGIGINVNNNISDRIKSAISLREILGKEVSKKKLFLPLIKEIEKLQSFLNQPKVLVNRWKRLSSTLGRHVRVIIQNKILEGEAIDIDNDGALILKTSDEGLKRVVAGDCIHLR</sequence>
<dbReference type="CDD" id="cd16442">
    <property type="entry name" value="BPL"/>
    <property type="match status" value="1"/>
</dbReference>
<feature type="DNA-binding region" description="H-T-H motif" evidence="6">
    <location>
        <begin position="18"/>
        <end position="37"/>
    </location>
</feature>
<keyword evidence="1 6" id="KW-0436">Ligase</keyword>
<dbReference type="SUPFAM" id="SSF55681">
    <property type="entry name" value="Class II aaRS and biotin synthetases"/>
    <property type="match status" value="1"/>
</dbReference>
<feature type="binding site" evidence="6">
    <location>
        <position position="174"/>
    </location>
    <ligand>
        <name>biotin</name>
        <dbReference type="ChEBI" id="CHEBI:57586"/>
    </ligand>
</feature>
<dbReference type="Gene3D" id="2.30.30.100">
    <property type="match status" value="1"/>
</dbReference>
<evidence type="ECO:0000256" key="5">
    <source>
        <dbReference type="ARBA" id="ARBA00047846"/>
    </source>
</evidence>
<evidence type="ECO:0000313" key="9">
    <source>
        <dbReference type="EMBL" id="HEB73684.1"/>
    </source>
</evidence>
<dbReference type="SUPFAM" id="SSF46785">
    <property type="entry name" value="Winged helix' DNA-binding domain"/>
    <property type="match status" value="1"/>
</dbReference>
<keyword evidence="3 6" id="KW-0067">ATP-binding</keyword>
<keyword evidence="6" id="KW-0805">Transcription regulation</keyword>
<name>A0A7V1N224_DESA2</name>
<evidence type="ECO:0000256" key="1">
    <source>
        <dbReference type="ARBA" id="ARBA00022598"/>
    </source>
</evidence>
<dbReference type="CDD" id="cd00090">
    <property type="entry name" value="HTH_ARSR"/>
    <property type="match status" value="1"/>
</dbReference>
<dbReference type="PANTHER" id="PTHR12835:SF5">
    <property type="entry name" value="BIOTIN--PROTEIN LIGASE"/>
    <property type="match status" value="1"/>
</dbReference>
<dbReference type="Proteomes" id="UP000070560">
    <property type="component" value="Chromosome"/>
</dbReference>
<dbReference type="HAMAP" id="MF_00978">
    <property type="entry name" value="Bifunct_BirA"/>
    <property type="match status" value="1"/>
</dbReference>
<dbReference type="InterPro" id="IPR003142">
    <property type="entry name" value="BPL_C"/>
</dbReference>
<feature type="domain" description="BPL/LPL catalytic" evidence="7">
    <location>
        <begin position="69"/>
        <end position="243"/>
    </location>
</feature>
<dbReference type="InterPro" id="IPR045864">
    <property type="entry name" value="aa-tRNA-synth_II/BPL/LPL"/>
</dbReference>
<dbReference type="Pfam" id="PF02237">
    <property type="entry name" value="BPL_C"/>
    <property type="match status" value="1"/>
</dbReference>
<dbReference type="GO" id="GO:0004077">
    <property type="term" value="F:biotin--[biotin carboxyl-carrier protein] ligase activity"/>
    <property type="evidence" value="ECO:0007669"/>
    <property type="project" value="UniProtKB-UniRule"/>
</dbReference>
<dbReference type="InterPro" id="IPR008988">
    <property type="entry name" value="Transcriptional_repressor_C"/>
</dbReference>
<dbReference type="GO" id="GO:0005524">
    <property type="term" value="F:ATP binding"/>
    <property type="evidence" value="ECO:0007669"/>
    <property type="project" value="UniProtKB-UniRule"/>
</dbReference>
<dbReference type="Gene3D" id="3.30.930.10">
    <property type="entry name" value="Bira Bifunctional Protein, Domain 2"/>
    <property type="match status" value="1"/>
</dbReference>
<keyword evidence="10" id="KW-1185">Reference proteome</keyword>
<evidence type="ECO:0000313" key="8">
    <source>
        <dbReference type="EMBL" id="AMM41065.1"/>
    </source>
</evidence>
<dbReference type="Pfam" id="PF03099">
    <property type="entry name" value="BPL_LplA_LipB"/>
    <property type="match status" value="1"/>
</dbReference>
<dbReference type="GO" id="GO:0006355">
    <property type="term" value="P:regulation of DNA-templated transcription"/>
    <property type="evidence" value="ECO:0007669"/>
    <property type="project" value="UniProtKB-UniRule"/>
</dbReference>
<dbReference type="InterPro" id="IPR030855">
    <property type="entry name" value="Bifunct_BirA"/>
</dbReference>
<keyword evidence="6" id="KW-0678">Repressor</keyword>
<dbReference type="Proteomes" id="UP000886268">
    <property type="component" value="Unassembled WGS sequence"/>
</dbReference>
<gene>
    <name evidence="6" type="primary">birA</name>
    <name evidence="9" type="ORF">ENJ03_00490</name>
    <name evidence="8" type="ORF">HS1_001261</name>
</gene>
<keyword evidence="4 6" id="KW-0092">Biotin</keyword>
<dbReference type="EC" id="6.3.4.15" evidence="6"/>
<dbReference type="GO" id="GO:0005737">
    <property type="term" value="C:cytoplasm"/>
    <property type="evidence" value="ECO:0007669"/>
    <property type="project" value="TreeGrafter"/>
</dbReference>
<dbReference type="RefSeq" id="WP_066062503.1">
    <property type="nucleotide sequence ID" value="NZ_CP013015.1"/>
</dbReference>
<dbReference type="InterPro" id="IPR011991">
    <property type="entry name" value="ArsR-like_HTH"/>
</dbReference>
<proteinExistence type="inferred from homology"/>
<evidence type="ECO:0000256" key="2">
    <source>
        <dbReference type="ARBA" id="ARBA00022741"/>
    </source>
</evidence>
<dbReference type="KEGG" id="daw:HS1_001261"/>
<dbReference type="Gene3D" id="1.10.10.10">
    <property type="entry name" value="Winged helix-like DNA-binding domain superfamily/Winged helix DNA-binding domain"/>
    <property type="match status" value="1"/>
</dbReference>
<keyword evidence="2 6" id="KW-0547">Nucleotide-binding</keyword>
<evidence type="ECO:0000256" key="3">
    <source>
        <dbReference type="ARBA" id="ARBA00022840"/>
    </source>
</evidence>
<keyword evidence="6" id="KW-0238">DNA-binding</keyword>
<accession>A0A7V1N224</accession>
<reference evidence="9" key="2">
    <citation type="journal article" date="2020" name="mSystems">
        <title>Genome- and Community-Level Interaction Insights into Carbon Utilization and Element Cycling Functions of Hydrothermarchaeota in Hydrothermal Sediment.</title>
        <authorList>
            <person name="Zhou Z."/>
            <person name="Liu Y."/>
            <person name="Xu W."/>
            <person name="Pan J."/>
            <person name="Luo Z.H."/>
            <person name="Li M."/>
        </authorList>
    </citation>
    <scope>NUCLEOTIDE SEQUENCE [LARGE SCALE GENOMIC DNA]</scope>
    <source>
        <strain evidence="9">HyVt-45</strain>
    </source>
</reference>
<evidence type="ECO:0000313" key="10">
    <source>
        <dbReference type="Proteomes" id="UP000070560"/>
    </source>
</evidence>
<protein>
    <recommendedName>
        <fullName evidence="6">Bifunctional ligase/repressor BirA</fullName>
    </recommendedName>
    <alternativeName>
        <fullName evidence="6">Biotin--[acetyl-CoA-carboxylase] ligase</fullName>
        <ecNumber evidence="6">6.3.4.15</ecNumber>
    </alternativeName>
    <alternativeName>
        <fullName evidence="6">Biotin--protein ligase</fullName>
    </alternativeName>
    <alternativeName>
        <fullName evidence="6">Biotin-[acetyl-CoA carboxylase] synthetase</fullName>
    </alternativeName>
</protein>
<dbReference type="NCBIfam" id="TIGR00121">
    <property type="entry name" value="birA_ligase"/>
    <property type="match status" value="1"/>
</dbReference>
<keyword evidence="6" id="KW-0804">Transcription</keyword>
<dbReference type="PANTHER" id="PTHR12835">
    <property type="entry name" value="BIOTIN PROTEIN LIGASE"/>
    <property type="match status" value="1"/>
</dbReference>
<dbReference type="InterPro" id="IPR004408">
    <property type="entry name" value="Biotin_CoA_COase_ligase"/>
</dbReference>
<dbReference type="Pfam" id="PF08279">
    <property type="entry name" value="HTH_11"/>
    <property type="match status" value="1"/>
</dbReference>
<comment type="similarity">
    <text evidence="6">Belongs to the biotin--protein ligase family.</text>
</comment>
<feature type="binding site" evidence="6">
    <location>
        <position position="104"/>
    </location>
    <ligand>
        <name>biotin</name>
        <dbReference type="ChEBI" id="CHEBI:57586"/>
    </ligand>
</feature>
<organism evidence="9">
    <name type="scientific">Desulfofervidus auxilii</name>
    <dbReference type="NCBI Taxonomy" id="1621989"/>
    <lineage>
        <taxon>Bacteria</taxon>
        <taxon>Pseudomonadati</taxon>
        <taxon>Thermodesulfobacteriota</taxon>
        <taxon>Candidatus Desulfofervidia</taxon>
        <taxon>Candidatus Desulfofervidales</taxon>
        <taxon>Candidatus Desulfofervidaceae</taxon>
        <taxon>Candidatus Desulfofervidus</taxon>
    </lineage>
</organism>
<reference evidence="8 10" key="1">
    <citation type="submission" date="2015-10" db="EMBL/GenBank/DDBJ databases">
        <title>Candidatus Desulfofervidus auxilii, a hydrogenotrophic sulfate-reducing bacterium involved in the thermophilic anaerobic oxidation of methane.</title>
        <authorList>
            <person name="Krukenberg V."/>
            <person name="Richter M."/>
            <person name="Wegener G."/>
        </authorList>
    </citation>
    <scope>NUCLEOTIDE SEQUENCE [LARGE SCALE GENOMIC DNA]</scope>
    <source>
        <strain evidence="8 10">HS1</strain>
    </source>
</reference>